<dbReference type="Proteomes" id="UP000515165">
    <property type="component" value="Chromosome 1"/>
</dbReference>
<gene>
    <name evidence="13" type="primary">LOC113917976</name>
</gene>
<comment type="subcellular location">
    <subcellularLocation>
        <location evidence="1">Endoplasmic reticulum membrane</location>
    </subcellularLocation>
</comment>
<dbReference type="SUPFAM" id="SSF48264">
    <property type="entry name" value="Cytochrome P450"/>
    <property type="match status" value="1"/>
</dbReference>
<dbReference type="Pfam" id="PF00067">
    <property type="entry name" value="p450"/>
    <property type="match status" value="1"/>
</dbReference>
<evidence type="ECO:0000256" key="3">
    <source>
        <dbReference type="ARBA" id="ARBA00022617"/>
    </source>
</evidence>
<dbReference type="AlphaFoldDB" id="A0A6J2CIF4"/>
<protein>
    <submittedName>
        <fullName evidence="13">Cytochrome P450 4F6-like isoform X3</fullName>
    </submittedName>
</protein>
<feature type="binding site" description="axial binding residue" evidence="10">
    <location>
        <position position="393"/>
    </location>
    <ligand>
        <name>heme</name>
        <dbReference type="ChEBI" id="CHEBI:30413"/>
    </ligand>
    <ligandPart>
        <name>Fe</name>
        <dbReference type="ChEBI" id="CHEBI:18248"/>
    </ligandPart>
</feature>
<evidence type="ECO:0000256" key="7">
    <source>
        <dbReference type="ARBA" id="ARBA00023004"/>
    </source>
</evidence>
<comment type="cofactor">
    <cofactor evidence="10">
        <name>heme</name>
        <dbReference type="ChEBI" id="CHEBI:30413"/>
    </cofactor>
</comment>
<keyword evidence="12" id="KW-1185">Reference proteome</keyword>
<dbReference type="InterPro" id="IPR036396">
    <property type="entry name" value="Cyt_P450_sf"/>
</dbReference>
<keyword evidence="8 11" id="KW-0503">Monooxygenase</keyword>
<dbReference type="GO" id="GO:0005789">
    <property type="term" value="C:endoplasmic reticulum membrane"/>
    <property type="evidence" value="ECO:0007669"/>
    <property type="project" value="UniProtKB-SubCell"/>
</dbReference>
<keyword evidence="5" id="KW-0256">Endoplasmic reticulum</keyword>
<dbReference type="InterPro" id="IPR001128">
    <property type="entry name" value="Cyt_P450"/>
</dbReference>
<keyword evidence="4 10" id="KW-0479">Metal-binding</keyword>
<dbReference type="PRINTS" id="PR00385">
    <property type="entry name" value="P450"/>
</dbReference>
<name>A0A6J2CIF4_ZALCA</name>
<evidence type="ECO:0000256" key="1">
    <source>
        <dbReference type="ARBA" id="ARBA00004586"/>
    </source>
</evidence>
<dbReference type="GO" id="GO:0020037">
    <property type="term" value="F:heme binding"/>
    <property type="evidence" value="ECO:0007669"/>
    <property type="project" value="InterPro"/>
</dbReference>
<keyword evidence="7 10" id="KW-0408">Iron</keyword>
<proteinExistence type="inferred from homology"/>
<dbReference type="PANTHER" id="PTHR24291:SF141">
    <property type="entry name" value="CYTOCHROME P450 CYP4F13-RELATED"/>
    <property type="match status" value="1"/>
</dbReference>
<dbReference type="RefSeq" id="XP_027441893.1">
    <property type="nucleotide sequence ID" value="XM_027586092.1"/>
</dbReference>
<dbReference type="CDD" id="cd20679">
    <property type="entry name" value="CYP4F"/>
    <property type="match status" value="1"/>
</dbReference>
<keyword evidence="6 11" id="KW-0560">Oxidoreductase</keyword>
<evidence type="ECO:0000256" key="9">
    <source>
        <dbReference type="ARBA" id="ARBA00023136"/>
    </source>
</evidence>
<dbReference type="InterPro" id="IPR050196">
    <property type="entry name" value="Cytochrome_P450_Monoox"/>
</dbReference>
<comment type="similarity">
    <text evidence="2 11">Belongs to the cytochrome P450 family.</text>
</comment>
<dbReference type="InterPro" id="IPR017972">
    <property type="entry name" value="Cyt_P450_CS"/>
</dbReference>
<accession>A0A6J2CIF4</accession>
<evidence type="ECO:0000256" key="2">
    <source>
        <dbReference type="ARBA" id="ARBA00010617"/>
    </source>
</evidence>
<dbReference type="GO" id="GO:0005506">
    <property type="term" value="F:iron ion binding"/>
    <property type="evidence" value="ECO:0007669"/>
    <property type="project" value="InterPro"/>
</dbReference>
<dbReference type="PANTHER" id="PTHR24291">
    <property type="entry name" value="CYTOCHROME P450 FAMILY 4"/>
    <property type="match status" value="1"/>
</dbReference>
<evidence type="ECO:0000313" key="12">
    <source>
        <dbReference type="Proteomes" id="UP000515165"/>
    </source>
</evidence>
<dbReference type="GO" id="GO:0016705">
    <property type="term" value="F:oxidoreductase activity, acting on paired donors, with incorporation or reduction of molecular oxygen"/>
    <property type="evidence" value="ECO:0007669"/>
    <property type="project" value="InterPro"/>
</dbReference>
<evidence type="ECO:0000256" key="5">
    <source>
        <dbReference type="ARBA" id="ARBA00022824"/>
    </source>
</evidence>
<evidence type="ECO:0000256" key="8">
    <source>
        <dbReference type="ARBA" id="ARBA00023033"/>
    </source>
</evidence>
<evidence type="ECO:0000256" key="10">
    <source>
        <dbReference type="PIRSR" id="PIRSR602401-1"/>
    </source>
</evidence>
<sequence length="449" mass="51644">MIEDLGHHFRDVHLLWIGPFYPVLRLVHPTFVAPLLQAPATIIPKDMFFYNLLKPWLGDGLLLSAGDKWSHHRRFLTPAFHFEILKPYVKIFNKSAGIMHAKWQCLALEGSTHLDMFEHISLMTLDSLQKCVFSFDSNCQESPSEYIAAILELSALVVKRQEQIFLHMDFLYNLTPDGWRFRRACNLVHNFTDAVIQERRRALISGGSHDFLKAKAKAKTLDFIDVLLLAKDEDGKQLSDEDIRAEADTFMFEGHDTTASGLSWVLYNLAKHPEYQERCRQEVQELLRDREPQEIEWDDLAQLPFLTMCIKESLRLHPPVTVIARRCTHDVGLPDGRIIPKGSICVISIFGIHHNPSIWPDPEVYNPFRFDPEIPQKRSPLAFIPFSAGPRNCIGQTFAMTEMKVVLALTLLRFRFLPDEEEPRRKPELILRAEGGLWLRTEPLSAGSQ</sequence>
<dbReference type="FunFam" id="1.10.630.10:FF:000005">
    <property type="entry name" value="cytochrome P450 4F22 isoform X2"/>
    <property type="match status" value="1"/>
</dbReference>
<evidence type="ECO:0000256" key="6">
    <source>
        <dbReference type="ARBA" id="ARBA00023002"/>
    </source>
</evidence>
<keyword evidence="9" id="KW-0472">Membrane</keyword>
<keyword evidence="3 10" id="KW-0349">Heme</keyword>
<evidence type="ECO:0000256" key="4">
    <source>
        <dbReference type="ARBA" id="ARBA00022723"/>
    </source>
</evidence>
<reference evidence="13" key="1">
    <citation type="submission" date="2025-08" db="UniProtKB">
        <authorList>
            <consortium name="RefSeq"/>
        </authorList>
    </citation>
    <scope>IDENTIFICATION</scope>
    <source>
        <tissue evidence="13">Blood</tissue>
    </source>
</reference>
<dbReference type="PROSITE" id="PS00086">
    <property type="entry name" value="CYTOCHROME_P450"/>
    <property type="match status" value="1"/>
</dbReference>
<dbReference type="PRINTS" id="PR00463">
    <property type="entry name" value="EP450I"/>
</dbReference>
<dbReference type="Gene3D" id="1.10.630.10">
    <property type="entry name" value="Cytochrome P450"/>
    <property type="match status" value="1"/>
</dbReference>
<evidence type="ECO:0000313" key="13">
    <source>
        <dbReference type="RefSeq" id="XP_027441893.1"/>
    </source>
</evidence>
<dbReference type="InterPro" id="IPR002401">
    <property type="entry name" value="Cyt_P450_E_grp-I"/>
</dbReference>
<evidence type="ECO:0000256" key="11">
    <source>
        <dbReference type="RuleBase" id="RU000461"/>
    </source>
</evidence>
<dbReference type="GO" id="GO:0004497">
    <property type="term" value="F:monooxygenase activity"/>
    <property type="evidence" value="ECO:0007669"/>
    <property type="project" value="UniProtKB-KW"/>
</dbReference>
<organism evidence="12 13">
    <name type="scientific">Zalophus californianus</name>
    <name type="common">California sealion</name>
    <dbReference type="NCBI Taxonomy" id="9704"/>
    <lineage>
        <taxon>Eukaryota</taxon>
        <taxon>Metazoa</taxon>
        <taxon>Chordata</taxon>
        <taxon>Craniata</taxon>
        <taxon>Vertebrata</taxon>
        <taxon>Euteleostomi</taxon>
        <taxon>Mammalia</taxon>
        <taxon>Eutheria</taxon>
        <taxon>Laurasiatheria</taxon>
        <taxon>Carnivora</taxon>
        <taxon>Caniformia</taxon>
        <taxon>Pinnipedia</taxon>
        <taxon>Otariidae</taxon>
        <taxon>Zalophus</taxon>
    </lineage>
</organism>
<dbReference type="GeneID" id="113917976"/>